<gene>
    <name evidence="2" type="ORF">GTW23_13340</name>
</gene>
<protein>
    <recommendedName>
        <fullName evidence="4">Integron gene cassette protein</fullName>
    </recommendedName>
</protein>
<reference evidence="2 3" key="1">
    <citation type="submission" date="2020-01" db="EMBL/GenBank/DDBJ databases">
        <title>Genomes of bacteria type strains.</title>
        <authorList>
            <person name="Chen J."/>
            <person name="Zhu S."/>
            <person name="Yang J."/>
        </authorList>
    </citation>
    <scope>NUCLEOTIDE SEQUENCE [LARGE SCALE GENOMIC DNA]</scope>
    <source>
        <strain evidence="2 3">DSM 16655</strain>
    </source>
</reference>
<accession>A0ABT1CSL2</accession>
<dbReference type="Proteomes" id="UP001320715">
    <property type="component" value="Unassembled WGS sequence"/>
</dbReference>
<keyword evidence="3" id="KW-1185">Reference proteome</keyword>
<sequence>MMKPTPKSFTVERSGWSSILSKAPDGKKVLALFIVSNLVYVLMLTVTIPQVQQYSGGLLPFDIMPTGYGIDYAQTFLDSLGEEGRHYYLTRQLALDMIYPALYALAGAAVWLWLLGKFQSRTAFPSWICVLPLISGAADYIENGLVITLLMHFPTISPSIVWLSSVSTVFKSGVMMFFALLLILLVLSIGLRRLSNGGA</sequence>
<keyword evidence="1" id="KW-0812">Transmembrane</keyword>
<evidence type="ECO:0000256" key="1">
    <source>
        <dbReference type="SAM" id="Phobius"/>
    </source>
</evidence>
<evidence type="ECO:0008006" key="4">
    <source>
        <dbReference type="Google" id="ProtNLM"/>
    </source>
</evidence>
<organism evidence="2 3">
    <name type="scientific">Hoeflea alexandrii</name>
    <dbReference type="NCBI Taxonomy" id="288436"/>
    <lineage>
        <taxon>Bacteria</taxon>
        <taxon>Pseudomonadati</taxon>
        <taxon>Pseudomonadota</taxon>
        <taxon>Alphaproteobacteria</taxon>
        <taxon>Hyphomicrobiales</taxon>
        <taxon>Rhizobiaceae</taxon>
        <taxon>Hoeflea</taxon>
    </lineage>
</organism>
<name>A0ABT1CSL2_9HYPH</name>
<evidence type="ECO:0000313" key="2">
    <source>
        <dbReference type="EMBL" id="MCO6409162.1"/>
    </source>
</evidence>
<comment type="caution">
    <text evidence="2">The sequence shown here is derived from an EMBL/GenBank/DDBJ whole genome shotgun (WGS) entry which is preliminary data.</text>
</comment>
<dbReference type="EMBL" id="JAAAML010000002">
    <property type="protein sequence ID" value="MCO6409162.1"/>
    <property type="molecule type" value="Genomic_DNA"/>
</dbReference>
<feature type="transmembrane region" description="Helical" evidence="1">
    <location>
        <begin position="29"/>
        <end position="51"/>
    </location>
</feature>
<feature type="transmembrane region" description="Helical" evidence="1">
    <location>
        <begin position="173"/>
        <end position="191"/>
    </location>
</feature>
<dbReference type="RefSeq" id="WP_382266027.1">
    <property type="nucleotide sequence ID" value="NZ_JBHSDD010000021.1"/>
</dbReference>
<proteinExistence type="predicted"/>
<keyword evidence="1" id="KW-0472">Membrane</keyword>
<feature type="transmembrane region" description="Helical" evidence="1">
    <location>
        <begin position="97"/>
        <end position="115"/>
    </location>
</feature>
<feature type="transmembrane region" description="Helical" evidence="1">
    <location>
        <begin position="127"/>
        <end position="153"/>
    </location>
</feature>
<keyword evidence="1" id="KW-1133">Transmembrane helix</keyword>
<evidence type="ECO:0000313" key="3">
    <source>
        <dbReference type="Proteomes" id="UP001320715"/>
    </source>
</evidence>